<dbReference type="SUPFAM" id="SSF64182">
    <property type="entry name" value="DHH phosphoesterases"/>
    <property type="match status" value="1"/>
</dbReference>
<accession>A0A147JY21</accession>
<dbReference type="InterPro" id="IPR051319">
    <property type="entry name" value="Oligoribo/pAp-PDE_c-di-AMP_PDE"/>
</dbReference>
<gene>
    <name evidence="3" type="ORF">APZ16_06460</name>
</gene>
<dbReference type="InterPro" id="IPR003156">
    <property type="entry name" value="DHHA1_dom"/>
</dbReference>
<dbReference type="Gene3D" id="3.10.310.30">
    <property type="match status" value="1"/>
</dbReference>
<proteinExistence type="predicted"/>
<dbReference type="Gene3D" id="3.90.1640.10">
    <property type="entry name" value="inorganic pyrophosphatase (n-terminal core)"/>
    <property type="match status" value="1"/>
</dbReference>
<name>A0A147JY21_HADYE</name>
<dbReference type="PANTHER" id="PTHR47618:SF1">
    <property type="entry name" value="BIFUNCTIONAL OLIGORIBONUCLEASE AND PAP PHOSPHATASE NRNA"/>
    <property type="match status" value="1"/>
</dbReference>
<evidence type="ECO:0000313" key="3">
    <source>
        <dbReference type="EMBL" id="KUO41430.1"/>
    </source>
</evidence>
<evidence type="ECO:0000313" key="4">
    <source>
        <dbReference type="Proteomes" id="UP000074294"/>
    </source>
</evidence>
<feature type="domain" description="DHHA1" evidence="2">
    <location>
        <begin position="245"/>
        <end position="323"/>
    </location>
</feature>
<protein>
    <recommendedName>
        <fullName evidence="5">DDH domain-containing protein</fullName>
    </recommendedName>
</protein>
<dbReference type="GO" id="GO:0003676">
    <property type="term" value="F:nucleic acid binding"/>
    <property type="evidence" value="ECO:0007669"/>
    <property type="project" value="InterPro"/>
</dbReference>
<reference evidence="3 4" key="1">
    <citation type="journal article" date="2016" name="Nat. Microbiol.">
        <title>Genomic inference of the metabolism of cosmopolitan subsurface Archaea, Hadesarchaea.</title>
        <authorList>
            <person name="Baker B.J."/>
            <person name="Saw J.H."/>
            <person name="Lind A.E."/>
            <person name="Lazar C.S."/>
            <person name="Hinrichs K.-U."/>
            <person name="Teske A.P."/>
            <person name="Ettema T.J."/>
        </authorList>
    </citation>
    <scope>NUCLEOTIDE SEQUENCE [LARGE SCALE GENOMIC DNA]</scope>
</reference>
<dbReference type="Proteomes" id="UP000074294">
    <property type="component" value="Unassembled WGS sequence"/>
</dbReference>
<dbReference type="Pfam" id="PF02272">
    <property type="entry name" value="DHHA1"/>
    <property type="match status" value="1"/>
</dbReference>
<dbReference type="Pfam" id="PF01368">
    <property type="entry name" value="DHH"/>
    <property type="match status" value="1"/>
</dbReference>
<comment type="caution">
    <text evidence="3">The sequence shown here is derived from an EMBL/GenBank/DDBJ whole genome shotgun (WGS) entry which is preliminary data.</text>
</comment>
<evidence type="ECO:0000259" key="1">
    <source>
        <dbReference type="Pfam" id="PF01368"/>
    </source>
</evidence>
<dbReference type="InterPro" id="IPR038763">
    <property type="entry name" value="DHH_sf"/>
</dbReference>
<dbReference type="AlphaFoldDB" id="A0A147JY21"/>
<evidence type="ECO:0000259" key="2">
    <source>
        <dbReference type="Pfam" id="PF02272"/>
    </source>
</evidence>
<evidence type="ECO:0008006" key="5">
    <source>
        <dbReference type="Google" id="ProtNLM"/>
    </source>
</evidence>
<dbReference type="STRING" id="1776334.APZ16_06460"/>
<sequence length="327" mass="35044">MKEAAEFLAQAARSGQRIVVLCHRNADPDAVASAVVLAEALAGLGAQVRAAAADDVATIAEAVLSSFNRKIEVNPELDFDLALLVDTSSLGHLGEFGQKLDESGISFAVIDHHKPVEETRQRAKFYYVREDFTSESELIYQILSELGVKLTPEQASLLLAGVISDTGHFRFASPDTFRVVDGLLKAGADYNRVLEILKPPEDISRRVAMLKAAGRSELQRINGRLVVFSELGSFEGDAAGMLVRIGADIAFVGSEEKGEFRVSGRASPDCLKETGIHLGEIMEELGKQFNGSGGGHAGAASVSGKGSLEEVKRQILKLLQQRLVKAG</sequence>
<dbReference type="EMBL" id="LQMQ01000021">
    <property type="protein sequence ID" value="KUO41430.1"/>
    <property type="molecule type" value="Genomic_DNA"/>
</dbReference>
<feature type="domain" description="DDH" evidence="1">
    <location>
        <begin position="17"/>
        <end position="162"/>
    </location>
</feature>
<organism evidence="3 4">
    <name type="scientific">Hadarchaeum yellowstonense</name>
    <dbReference type="NCBI Taxonomy" id="1776334"/>
    <lineage>
        <taxon>Archaea</taxon>
        <taxon>Methanobacteriati</taxon>
        <taxon>Candidatus Hadarchaeota</taxon>
        <taxon>Candidatus Hadarchaeia</taxon>
        <taxon>Candidatus Hadarchaeales</taxon>
        <taxon>Candidatus Hadarchaeaceae</taxon>
        <taxon>Candidatus Hadarchaeum</taxon>
    </lineage>
</organism>
<dbReference type="PANTHER" id="PTHR47618">
    <property type="entry name" value="BIFUNCTIONAL OLIGORIBONUCLEASE AND PAP PHOSPHATASE NRNA"/>
    <property type="match status" value="1"/>
</dbReference>
<dbReference type="InterPro" id="IPR001667">
    <property type="entry name" value="DDH_dom"/>
</dbReference>